<protein>
    <submittedName>
        <fullName evidence="1">Uncharacterized protein</fullName>
    </submittedName>
</protein>
<dbReference type="EMBL" id="BK014663">
    <property type="protein sequence ID" value="DAD66864.1"/>
    <property type="molecule type" value="Genomic_DNA"/>
</dbReference>
<sequence>MAIAKYIEERLPKCEYIITINYIDFAKFLGFTDEKIEEVGIEQMNKDMKQLIEIDLNDLFDIVGVENHKSYKMKIRFINEIFLTKNFCNVEFTDWIDVLRTKKCWLSSLKRANKLVNI</sequence>
<reference evidence="1" key="1">
    <citation type="journal article" date="2021" name="Proc. Natl. Acad. Sci. U.S.A.">
        <title>A Catalog of Tens of Thousands of Viruses from Human Metagenomes Reveals Hidden Associations with Chronic Diseases.</title>
        <authorList>
            <person name="Tisza M.J."/>
            <person name="Buck C.B."/>
        </authorList>
    </citation>
    <scope>NUCLEOTIDE SEQUENCE</scope>
    <source>
        <strain evidence="1">CtFNZ2</strain>
    </source>
</reference>
<organism evidence="1">
    <name type="scientific">Siphoviridae sp. ctFNZ2</name>
    <dbReference type="NCBI Taxonomy" id="2823572"/>
    <lineage>
        <taxon>Viruses</taxon>
        <taxon>Duplodnaviria</taxon>
        <taxon>Heunggongvirae</taxon>
        <taxon>Uroviricota</taxon>
        <taxon>Caudoviricetes</taxon>
    </lineage>
</organism>
<evidence type="ECO:0000313" key="1">
    <source>
        <dbReference type="EMBL" id="DAD66864.1"/>
    </source>
</evidence>
<name>A0A8S5LAF3_9CAUD</name>
<accession>A0A8S5LAF3</accession>
<proteinExistence type="predicted"/>